<dbReference type="WBParaSite" id="nRc.2.0.1.t17002-RA">
    <property type="protein sequence ID" value="nRc.2.0.1.t17002-RA"/>
    <property type="gene ID" value="nRc.2.0.1.g17002"/>
</dbReference>
<dbReference type="AlphaFoldDB" id="A0A915ISJ6"/>
<reference evidence="3" key="1">
    <citation type="submission" date="2022-11" db="UniProtKB">
        <authorList>
            <consortium name="WormBaseParasite"/>
        </authorList>
    </citation>
    <scope>IDENTIFICATION</scope>
</reference>
<organism evidence="2 3">
    <name type="scientific">Romanomermis culicivorax</name>
    <name type="common">Nematode worm</name>
    <dbReference type="NCBI Taxonomy" id="13658"/>
    <lineage>
        <taxon>Eukaryota</taxon>
        <taxon>Metazoa</taxon>
        <taxon>Ecdysozoa</taxon>
        <taxon>Nematoda</taxon>
        <taxon>Enoplea</taxon>
        <taxon>Dorylaimia</taxon>
        <taxon>Mermithida</taxon>
        <taxon>Mermithoidea</taxon>
        <taxon>Mermithidae</taxon>
        <taxon>Romanomermis</taxon>
    </lineage>
</organism>
<dbReference type="Proteomes" id="UP000887565">
    <property type="component" value="Unplaced"/>
</dbReference>
<proteinExistence type="predicted"/>
<name>A0A915ISJ6_ROMCU</name>
<evidence type="ECO:0000313" key="2">
    <source>
        <dbReference type="Proteomes" id="UP000887565"/>
    </source>
</evidence>
<accession>A0A915ISJ6</accession>
<keyword evidence="2" id="KW-1185">Reference proteome</keyword>
<sequence>MTIGAPNRRCPVRPRANGTLSVSQNSTKNEQENEYFQHLFPEQKYYFFTEFTQIFLTRPTEEKNSSKSLGLIVRASCIQNIVLMSRSSGVNSAFTSTPLKVRIEKIMDKSTRNVTSVLFLPRWAISGRERHAKKDI</sequence>
<feature type="region of interest" description="Disordered" evidence="1">
    <location>
        <begin position="1"/>
        <end position="29"/>
    </location>
</feature>
<evidence type="ECO:0000313" key="3">
    <source>
        <dbReference type="WBParaSite" id="nRc.2.0.1.t17002-RA"/>
    </source>
</evidence>
<feature type="compositionally biased region" description="Polar residues" evidence="1">
    <location>
        <begin position="18"/>
        <end position="28"/>
    </location>
</feature>
<protein>
    <submittedName>
        <fullName evidence="3">Uncharacterized protein</fullName>
    </submittedName>
</protein>
<evidence type="ECO:0000256" key="1">
    <source>
        <dbReference type="SAM" id="MobiDB-lite"/>
    </source>
</evidence>